<keyword evidence="3 5" id="KW-1133">Transmembrane helix</keyword>
<feature type="domain" description="EamA" evidence="6">
    <location>
        <begin position="152"/>
        <end position="282"/>
    </location>
</feature>
<dbReference type="RefSeq" id="WP_264505238.1">
    <property type="nucleotide sequence ID" value="NZ_JAPDFL010000001.1"/>
</dbReference>
<dbReference type="PANTHER" id="PTHR32322:SF9">
    <property type="entry name" value="AMINO-ACID METABOLITE EFFLUX PUMP-RELATED"/>
    <property type="match status" value="1"/>
</dbReference>
<comment type="caution">
    <text evidence="7">The sequence shown here is derived from an EMBL/GenBank/DDBJ whole genome shotgun (WGS) entry which is preliminary data.</text>
</comment>
<feature type="transmembrane region" description="Helical" evidence="5">
    <location>
        <begin position="124"/>
        <end position="142"/>
    </location>
</feature>
<feature type="transmembrane region" description="Helical" evidence="5">
    <location>
        <begin position="36"/>
        <end position="54"/>
    </location>
</feature>
<dbReference type="Pfam" id="PF00892">
    <property type="entry name" value="EamA"/>
    <property type="match status" value="2"/>
</dbReference>
<feature type="transmembrane region" description="Helical" evidence="5">
    <location>
        <begin position="7"/>
        <end position="30"/>
    </location>
</feature>
<feature type="transmembrane region" description="Helical" evidence="5">
    <location>
        <begin position="92"/>
        <end position="112"/>
    </location>
</feature>
<gene>
    <name evidence="7" type="ORF">OKW52_08045</name>
</gene>
<feature type="transmembrane region" description="Helical" evidence="5">
    <location>
        <begin position="241"/>
        <end position="259"/>
    </location>
</feature>
<dbReference type="InterPro" id="IPR050638">
    <property type="entry name" value="AA-Vitamin_Transporters"/>
</dbReference>
<proteinExistence type="predicted"/>
<dbReference type="EMBL" id="JAPDFL010000001">
    <property type="protein sequence ID" value="MCW1932214.1"/>
    <property type="molecule type" value="Genomic_DNA"/>
</dbReference>
<dbReference type="InterPro" id="IPR000620">
    <property type="entry name" value="EamA_dom"/>
</dbReference>
<evidence type="ECO:0000256" key="2">
    <source>
        <dbReference type="ARBA" id="ARBA00022692"/>
    </source>
</evidence>
<organism evidence="7 8">
    <name type="scientific">Pararhodobacter zhoushanensis</name>
    <dbReference type="NCBI Taxonomy" id="2479545"/>
    <lineage>
        <taxon>Bacteria</taxon>
        <taxon>Pseudomonadati</taxon>
        <taxon>Pseudomonadota</taxon>
        <taxon>Alphaproteobacteria</taxon>
        <taxon>Rhodobacterales</taxon>
        <taxon>Paracoccaceae</taxon>
        <taxon>Pararhodobacter</taxon>
    </lineage>
</organism>
<keyword evidence="8" id="KW-1185">Reference proteome</keyword>
<evidence type="ECO:0000259" key="6">
    <source>
        <dbReference type="Pfam" id="PF00892"/>
    </source>
</evidence>
<dbReference type="InterPro" id="IPR037185">
    <property type="entry name" value="EmrE-like"/>
</dbReference>
<evidence type="ECO:0000256" key="5">
    <source>
        <dbReference type="SAM" id="Phobius"/>
    </source>
</evidence>
<evidence type="ECO:0000256" key="4">
    <source>
        <dbReference type="ARBA" id="ARBA00023136"/>
    </source>
</evidence>
<feature type="transmembrane region" description="Helical" evidence="5">
    <location>
        <begin position="148"/>
        <end position="166"/>
    </location>
</feature>
<feature type="transmembrane region" description="Helical" evidence="5">
    <location>
        <begin position="178"/>
        <end position="197"/>
    </location>
</feature>
<evidence type="ECO:0000313" key="8">
    <source>
        <dbReference type="Proteomes" id="UP001208938"/>
    </source>
</evidence>
<sequence>MSGPDWLRLIVLSVLWGGSFFFVGVTVPVLPPLTIVLARVGLAALVLAGVLPLIRVPWPKGWRVWAALAVMGFFNNVVPFTLFVVAQGQISSGLASILNATTPLWGVVVAHLATRDERLSWPKALGVLAGFAGVAVMMGGAWGSGTVLAQAACLGAALSYALAGVWGRRFRGMPPLSAAFGQVSCAALMLLPVVLVVDQPWTLPMPGWPVLAALVGLAVLSTALAYQLYFGLIASAGAVNAFLVTFLIPVSAIALGVLVLGETLLARQVAGMALIALGLAVIDGRIWRRLRG</sequence>
<evidence type="ECO:0000256" key="1">
    <source>
        <dbReference type="ARBA" id="ARBA00004141"/>
    </source>
</evidence>
<comment type="subcellular location">
    <subcellularLocation>
        <location evidence="1">Membrane</location>
        <topology evidence="1">Multi-pass membrane protein</topology>
    </subcellularLocation>
</comment>
<keyword evidence="4 5" id="KW-0472">Membrane</keyword>
<evidence type="ECO:0000256" key="3">
    <source>
        <dbReference type="ARBA" id="ARBA00022989"/>
    </source>
</evidence>
<feature type="domain" description="EamA" evidence="6">
    <location>
        <begin position="9"/>
        <end position="138"/>
    </location>
</feature>
<dbReference type="PANTHER" id="PTHR32322">
    <property type="entry name" value="INNER MEMBRANE TRANSPORTER"/>
    <property type="match status" value="1"/>
</dbReference>
<feature type="transmembrane region" description="Helical" evidence="5">
    <location>
        <begin position="209"/>
        <end position="229"/>
    </location>
</feature>
<evidence type="ECO:0000313" key="7">
    <source>
        <dbReference type="EMBL" id="MCW1932214.1"/>
    </source>
</evidence>
<dbReference type="Proteomes" id="UP001208938">
    <property type="component" value="Unassembled WGS sequence"/>
</dbReference>
<dbReference type="SUPFAM" id="SSF103481">
    <property type="entry name" value="Multidrug resistance efflux transporter EmrE"/>
    <property type="match status" value="2"/>
</dbReference>
<feature type="transmembrane region" description="Helical" evidence="5">
    <location>
        <begin position="66"/>
        <end position="86"/>
    </location>
</feature>
<accession>A0ABT3GXE0</accession>
<name>A0ABT3GXE0_9RHOB</name>
<keyword evidence="2 5" id="KW-0812">Transmembrane</keyword>
<protein>
    <submittedName>
        <fullName evidence="7">EamA family transporter</fullName>
    </submittedName>
</protein>
<reference evidence="7 8" key="1">
    <citation type="submission" date="2022-10" db="EMBL/GenBank/DDBJ databases">
        <title>Pararhodobacter sp. nov., isolated from marine algae.</title>
        <authorList>
            <person name="Choi B.J."/>
            <person name="Kim J.M."/>
            <person name="Lee J.K."/>
            <person name="Choi D.G."/>
            <person name="Jeon C.O."/>
        </authorList>
    </citation>
    <scope>NUCLEOTIDE SEQUENCE [LARGE SCALE GENOMIC DNA]</scope>
    <source>
        <strain evidence="7 8">ZQ420</strain>
    </source>
</reference>
<feature type="transmembrane region" description="Helical" evidence="5">
    <location>
        <begin position="265"/>
        <end position="282"/>
    </location>
</feature>